<dbReference type="Pfam" id="PF13521">
    <property type="entry name" value="AAA_28"/>
    <property type="match status" value="1"/>
</dbReference>
<dbReference type="InterPro" id="IPR038727">
    <property type="entry name" value="NadR/Ttd14_AAA_dom"/>
</dbReference>
<comment type="caution">
    <text evidence="2">The sequence shown here is derived from an EMBL/GenBank/DDBJ whole genome shotgun (WGS) entry which is preliminary data.</text>
</comment>
<dbReference type="EMBL" id="JAPDPJ010000009">
    <property type="protein sequence ID" value="MCW3786009.1"/>
    <property type="molecule type" value="Genomic_DNA"/>
</dbReference>
<name>A0AAE3M377_9BACT</name>
<sequence length="74" mass="8757">MTQANQCDLYLYLDKDAPYVQDGTRLTEDDRNTLDSYHKNTLKKHGINYHLIQGNWDERFNKCVEAVKNMFSDL</sequence>
<protein>
    <submittedName>
        <fullName evidence="2">AAA family ATPase</fullName>
    </submittedName>
</protein>
<accession>A0AAE3M377</accession>
<proteinExistence type="predicted"/>
<evidence type="ECO:0000313" key="3">
    <source>
        <dbReference type="Proteomes" id="UP001209229"/>
    </source>
</evidence>
<dbReference type="PANTHER" id="PTHR37512:SF1">
    <property type="entry name" value="NADR_TTD14 AAA DOMAIN-CONTAINING PROTEIN"/>
    <property type="match status" value="1"/>
</dbReference>
<evidence type="ECO:0000313" key="2">
    <source>
        <dbReference type="EMBL" id="MCW3786009.1"/>
    </source>
</evidence>
<dbReference type="AlphaFoldDB" id="A0AAE3M377"/>
<dbReference type="InterPro" id="IPR052735">
    <property type="entry name" value="NAD_biosynth-regulator"/>
</dbReference>
<evidence type="ECO:0000259" key="1">
    <source>
        <dbReference type="Pfam" id="PF13521"/>
    </source>
</evidence>
<dbReference type="Proteomes" id="UP001209229">
    <property type="component" value="Unassembled WGS sequence"/>
</dbReference>
<dbReference type="Gene3D" id="3.40.50.300">
    <property type="entry name" value="P-loop containing nucleotide triphosphate hydrolases"/>
    <property type="match status" value="1"/>
</dbReference>
<dbReference type="PANTHER" id="PTHR37512">
    <property type="entry name" value="TRIFUNCTIONAL NAD BIOSYNTHESIS/REGULATOR PROTEIN NADR"/>
    <property type="match status" value="1"/>
</dbReference>
<organism evidence="2 3">
    <name type="scientific">Plebeiibacterium sediminum</name>
    <dbReference type="NCBI Taxonomy" id="2992112"/>
    <lineage>
        <taxon>Bacteria</taxon>
        <taxon>Pseudomonadati</taxon>
        <taxon>Bacteroidota</taxon>
        <taxon>Bacteroidia</taxon>
        <taxon>Marinilabiliales</taxon>
        <taxon>Marinilabiliaceae</taxon>
        <taxon>Plebeiibacterium</taxon>
    </lineage>
</organism>
<dbReference type="InterPro" id="IPR027417">
    <property type="entry name" value="P-loop_NTPase"/>
</dbReference>
<feature type="domain" description="NadR/Ttd14 AAA" evidence="1">
    <location>
        <begin position="4"/>
        <end position="59"/>
    </location>
</feature>
<reference evidence="2" key="1">
    <citation type="submission" date="2022-10" db="EMBL/GenBank/DDBJ databases">
        <authorList>
            <person name="Yu W.X."/>
        </authorList>
    </citation>
    <scope>NUCLEOTIDE SEQUENCE</scope>
    <source>
        <strain evidence="2">AAT</strain>
    </source>
</reference>
<keyword evidence="3" id="KW-1185">Reference proteome</keyword>
<gene>
    <name evidence="2" type="ORF">OM075_05990</name>
</gene>